<accession>A0ABT2EFB9</accession>
<comment type="similarity">
    <text evidence="1">Belongs to the NAD(P)-dependent epimerase/dehydratase family. SDR39U1 subfamily.</text>
</comment>
<evidence type="ECO:0000256" key="1">
    <source>
        <dbReference type="ARBA" id="ARBA00009353"/>
    </source>
</evidence>
<dbReference type="InterPro" id="IPR036291">
    <property type="entry name" value="NAD(P)-bd_dom_sf"/>
</dbReference>
<feature type="domain" description="DUF1731" evidence="3">
    <location>
        <begin position="252"/>
        <end position="298"/>
    </location>
</feature>
<dbReference type="RefSeq" id="WP_259036796.1">
    <property type="nucleotide sequence ID" value="NZ_JAJISC010000006.1"/>
</dbReference>
<dbReference type="Pfam" id="PF01370">
    <property type="entry name" value="Epimerase"/>
    <property type="match status" value="1"/>
</dbReference>
<reference evidence="4" key="1">
    <citation type="submission" date="2021-11" db="EMBL/GenBank/DDBJ databases">
        <title>Halomonas sp., isolated from a coastal aquaculture zone in Dongshan Bay.</title>
        <authorList>
            <person name="Lin W."/>
        </authorList>
    </citation>
    <scope>NUCLEOTIDE SEQUENCE</scope>
    <source>
        <strain evidence="4">Yzlin-01</strain>
    </source>
</reference>
<sequence length="301" mass="32656">MRVLITGGSGFVGQRLCQRLNALGHAVQVVSRTPHKVRERLPGCDIRDSAQAFIDAPPEAIVNLAGESIAAKRWSAAQKRRLLDSRLEATAQLVMLCQQLAANGQALPRVAVSGSAMGYYGDQGDREVSEETPPHPEFAHRLCAEWEAAAQPLSELDIRLALLRTGLVFDAGGGSLEKMLPPFKLGLGARLGSGRQFMPWIHRDDLVEVIVFLLENEALDGPFNASAPQPVTNAEFTRTLARTLKRPAPFVAPAFVLKAALGEMSRLLLTGADMRPARLQAAGFTFRYPTLDTALSEILAR</sequence>
<dbReference type="Pfam" id="PF08338">
    <property type="entry name" value="DUF1731"/>
    <property type="match status" value="1"/>
</dbReference>
<dbReference type="Proteomes" id="UP001165542">
    <property type="component" value="Unassembled WGS sequence"/>
</dbReference>
<feature type="domain" description="NAD-dependent epimerase/dehydratase" evidence="2">
    <location>
        <begin position="3"/>
        <end position="217"/>
    </location>
</feature>
<dbReference type="EMBL" id="JAJISC010000006">
    <property type="protein sequence ID" value="MCS2610289.1"/>
    <property type="molecule type" value="Genomic_DNA"/>
</dbReference>
<evidence type="ECO:0000313" key="5">
    <source>
        <dbReference type="Proteomes" id="UP001165542"/>
    </source>
</evidence>
<keyword evidence="5" id="KW-1185">Reference proteome</keyword>
<dbReference type="CDD" id="cd05242">
    <property type="entry name" value="SDR_a8"/>
    <property type="match status" value="1"/>
</dbReference>
<dbReference type="NCBIfam" id="TIGR01777">
    <property type="entry name" value="yfcH"/>
    <property type="match status" value="1"/>
</dbReference>
<evidence type="ECO:0000259" key="2">
    <source>
        <dbReference type="Pfam" id="PF01370"/>
    </source>
</evidence>
<comment type="caution">
    <text evidence="4">The sequence shown here is derived from an EMBL/GenBank/DDBJ whole genome shotgun (WGS) entry which is preliminary data.</text>
</comment>
<dbReference type="SUPFAM" id="SSF51735">
    <property type="entry name" value="NAD(P)-binding Rossmann-fold domains"/>
    <property type="match status" value="1"/>
</dbReference>
<organism evidence="4 5">
    <name type="scientific">Halomonas dongshanensis</name>
    <dbReference type="NCBI Taxonomy" id="2890835"/>
    <lineage>
        <taxon>Bacteria</taxon>
        <taxon>Pseudomonadati</taxon>
        <taxon>Pseudomonadota</taxon>
        <taxon>Gammaproteobacteria</taxon>
        <taxon>Oceanospirillales</taxon>
        <taxon>Halomonadaceae</taxon>
        <taxon>Halomonas</taxon>
    </lineage>
</organism>
<evidence type="ECO:0000313" key="4">
    <source>
        <dbReference type="EMBL" id="MCS2610289.1"/>
    </source>
</evidence>
<dbReference type="PANTHER" id="PTHR11092:SF0">
    <property type="entry name" value="EPIMERASE FAMILY PROTEIN SDR39U1"/>
    <property type="match status" value="1"/>
</dbReference>
<dbReference type="PANTHER" id="PTHR11092">
    <property type="entry name" value="SUGAR NUCLEOTIDE EPIMERASE RELATED"/>
    <property type="match status" value="1"/>
</dbReference>
<evidence type="ECO:0000259" key="3">
    <source>
        <dbReference type="Pfam" id="PF08338"/>
    </source>
</evidence>
<dbReference type="Gene3D" id="3.40.50.720">
    <property type="entry name" value="NAD(P)-binding Rossmann-like Domain"/>
    <property type="match status" value="1"/>
</dbReference>
<proteinExistence type="inferred from homology"/>
<dbReference type="InterPro" id="IPR013549">
    <property type="entry name" value="DUF1731"/>
</dbReference>
<name>A0ABT2EFB9_9GAMM</name>
<gene>
    <name evidence="4" type="ORF">LLY24_13275</name>
</gene>
<dbReference type="InterPro" id="IPR001509">
    <property type="entry name" value="Epimerase_deHydtase"/>
</dbReference>
<dbReference type="InterPro" id="IPR010099">
    <property type="entry name" value="SDR39U1"/>
</dbReference>
<protein>
    <submittedName>
        <fullName evidence="4">TIGR01777 family oxidoreductase</fullName>
    </submittedName>
</protein>